<evidence type="ECO:0000256" key="1">
    <source>
        <dbReference type="ARBA" id="ARBA00005564"/>
    </source>
</evidence>
<dbReference type="PANTHER" id="PTHR30344">
    <property type="entry name" value="6-PHOSPHOGLUCONOLACTONASE-RELATED"/>
    <property type="match status" value="1"/>
</dbReference>
<reference evidence="3 4" key="2">
    <citation type="journal article" date="2010" name="Stand. Genomic Sci.">
        <title>Complete genome sequence of Nakamurella multipartita type strain (Y-104).</title>
        <authorList>
            <person name="Tice H."/>
            <person name="Mayilraj S."/>
            <person name="Sims D."/>
            <person name="Lapidus A."/>
            <person name="Nolan M."/>
            <person name="Lucas S."/>
            <person name="Glavina Del Rio T."/>
            <person name="Copeland A."/>
            <person name="Cheng J.F."/>
            <person name="Meincke L."/>
            <person name="Bruce D."/>
            <person name="Goodwin L."/>
            <person name="Pitluck S."/>
            <person name="Ivanova N."/>
            <person name="Mavromatis K."/>
            <person name="Ovchinnikova G."/>
            <person name="Pati A."/>
            <person name="Chen A."/>
            <person name="Palaniappan K."/>
            <person name="Land M."/>
            <person name="Hauser L."/>
            <person name="Chang Y.J."/>
            <person name="Jeffries C.D."/>
            <person name="Detter J.C."/>
            <person name="Brettin T."/>
            <person name="Rohde M."/>
            <person name="Goker M."/>
            <person name="Bristow J."/>
            <person name="Eisen J.A."/>
            <person name="Markowitz V."/>
            <person name="Hugenholtz P."/>
            <person name="Kyrpides N.C."/>
            <person name="Klenk H.P."/>
            <person name="Chen F."/>
        </authorList>
    </citation>
    <scope>NUCLEOTIDE SEQUENCE [LARGE SCALE GENOMIC DNA]</scope>
    <source>
        <strain evidence="4">ATCC 700099 / DSM 44233 / CIP 104796 / JCM 9543 / NBRC 105858 / Y-104</strain>
    </source>
</reference>
<keyword evidence="4" id="KW-1185">Reference proteome</keyword>
<dbReference type="Pfam" id="PF10282">
    <property type="entry name" value="Lactonase"/>
    <property type="match status" value="1"/>
</dbReference>
<feature type="compositionally biased region" description="Polar residues" evidence="2">
    <location>
        <begin position="339"/>
        <end position="350"/>
    </location>
</feature>
<dbReference type="InterPro" id="IPR050282">
    <property type="entry name" value="Cycloisomerase_2"/>
</dbReference>
<gene>
    <name evidence="3" type="ordered locus">Namu_5389</name>
</gene>
<dbReference type="InParanoid" id="C8XDG2"/>
<dbReference type="EMBL" id="CP001737">
    <property type="protein sequence ID" value="ACV81652.1"/>
    <property type="molecule type" value="Genomic_DNA"/>
</dbReference>
<dbReference type="KEGG" id="nml:Namu_5389"/>
<dbReference type="AlphaFoldDB" id="C8XDG2"/>
<dbReference type="GO" id="GO:0005829">
    <property type="term" value="C:cytosol"/>
    <property type="evidence" value="ECO:0007669"/>
    <property type="project" value="TreeGrafter"/>
</dbReference>
<dbReference type="InterPro" id="IPR015943">
    <property type="entry name" value="WD40/YVTN_repeat-like_dom_sf"/>
</dbReference>
<dbReference type="Gene3D" id="2.130.10.10">
    <property type="entry name" value="YVTN repeat-like/Quinoprotein amine dehydrogenase"/>
    <property type="match status" value="1"/>
</dbReference>
<evidence type="ECO:0000256" key="2">
    <source>
        <dbReference type="SAM" id="MobiDB-lite"/>
    </source>
</evidence>
<dbReference type="InterPro" id="IPR019405">
    <property type="entry name" value="Lactonase_7-beta_prop"/>
</dbReference>
<evidence type="ECO:0000313" key="3">
    <source>
        <dbReference type="EMBL" id="ACV81652.1"/>
    </source>
</evidence>
<comment type="similarity">
    <text evidence="1">Belongs to the cycloisomerase 2 family.</text>
</comment>
<proteinExistence type="inferred from homology"/>
<dbReference type="InterPro" id="IPR011048">
    <property type="entry name" value="Haem_d1_sf"/>
</dbReference>
<reference evidence="4" key="1">
    <citation type="submission" date="2009-09" db="EMBL/GenBank/DDBJ databases">
        <title>The complete genome of Nakamurella multipartita DSM 44233.</title>
        <authorList>
            <consortium name="US DOE Joint Genome Institute (JGI-PGF)"/>
            <person name="Lucas S."/>
            <person name="Copeland A."/>
            <person name="Lapidus A."/>
            <person name="Glavina del Rio T."/>
            <person name="Dalin E."/>
            <person name="Tice H."/>
            <person name="Bruce D."/>
            <person name="Goodwin L."/>
            <person name="Pitluck S."/>
            <person name="Kyrpides N."/>
            <person name="Mavromatis K."/>
            <person name="Ivanova N."/>
            <person name="Ovchinnikova G."/>
            <person name="Sims D."/>
            <person name="Meincke L."/>
            <person name="Brettin T."/>
            <person name="Detter J.C."/>
            <person name="Han C."/>
            <person name="Larimer F."/>
            <person name="Land M."/>
            <person name="Hauser L."/>
            <person name="Markowitz V."/>
            <person name="Cheng J.-F."/>
            <person name="Hugenholtz P."/>
            <person name="Woyke T."/>
            <person name="Wu D."/>
            <person name="Klenk H.-P."/>
            <person name="Eisen J.A."/>
        </authorList>
    </citation>
    <scope>NUCLEOTIDE SEQUENCE [LARGE SCALE GENOMIC DNA]</scope>
    <source>
        <strain evidence="4">ATCC 700099 / DSM 44233 / CIP 104796 / JCM 9543 / NBRC 105858 / Y-104</strain>
    </source>
</reference>
<sequence>MHEFLIGCYTFGAGGRGRRIEVVAHDPQTGRWELLTDRDLAEPVAGASATEQPESPSYLAWHPDGWHVYAAGEVSDGQVWALAVAPGGHGLSVLGSASTGGAHPCHLAVDPSGRVLLTANYTSGSIAVHRLTPDGRIGKLSQLVEHEGCGPHPDRQQGPHAHMVHVLDQTLVLAVDLGADLIVAYRLDPAAATLTPLMTSPLPAGFGPRHLVALDHDRVAVAGELTGELALLRLDRQTGQLELLDLQSGSDVAEEPAAPSGVGRTADGQFVLMANRGPNTVAAFRVDGQSIQLVDEIGCGGDHPRDLTVVGDLVYVANQESDSLTVLRIDPETGALSATTSTFNTPSPTQLLAVPGPHDGR</sequence>
<protein>
    <submittedName>
        <fullName evidence="3">3-carboxymuconate cyclase-like protein</fullName>
    </submittedName>
</protein>
<organism evidence="3 4">
    <name type="scientific">Nakamurella multipartita (strain ATCC 700099 / DSM 44233 / CIP 104796 / JCM 9543 / NBRC 105858 / Y-104)</name>
    <name type="common">Microsphaera multipartita</name>
    <dbReference type="NCBI Taxonomy" id="479431"/>
    <lineage>
        <taxon>Bacteria</taxon>
        <taxon>Bacillati</taxon>
        <taxon>Actinomycetota</taxon>
        <taxon>Actinomycetes</taxon>
        <taxon>Nakamurellales</taxon>
        <taxon>Nakamurellaceae</taxon>
        <taxon>Nakamurella</taxon>
    </lineage>
</organism>
<dbReference type="SUPFAM" id="SSF51004">
    <property type="entry name" value="C-terminal (heme d1) domain of cytochrome cd1-nitrite reductase"/>
    <property type="match status" value="1"/>
</dbReference>
<name>C8XDG2_NAKMY</name>
<feature type="region of interest" description="Disordered" evidence="2">
    <location>
        <begin position="339"/>
        <end position="361"/>
    </location>
</feature>
<dbReference type="HOGENOM" id="CLU_038716_3_0_11"/>
<dbReference type="PANTHER" id="PTHR30344:SF1">
    <property type="entry name" value="6-PHOSPHOGLUCONOLACTONASE"/>
    <property type="match status" value="1"/>
</dbReference>
<dbReference type="STRING" id="479431.Namu_5389"/>
<dbReference type="eggNOG" id="COG2706">
    <property type="taxonomic scope" value="Bacteria"/>
</dbReference>
<accession>C8XDG2</accession>
<dbReference type="RefSeq" id="WP_015750452.1">
    <property type="nucleotide sequence ID" value="NC_013235.1"/>
</dbReference>
<dbReference type="GO" id="GO:0017057">
    <property type="term" value="F:6-phosphogluconolactonase activity"/>
    <property type="evidence" value="ECO:0007669"/>
    <property type="project" value="TreeGrafter"/>
</dbReference>
<dbReference type="Proteomes" id="UP000002218">
    <property type="component" value="Chromosome"/>
</dbReference>
<dbReference type="OrthoDB" id="9790815at2"/>
<evidence type="ECO:0000313" key="4">
    <source>
        <dbReference type="Proteomes" id="UP000002218"/>
    </source>
</evidence>